<evidence type="ECO:0000256" key="1">
    <source>
        <dbReference type="SAM" id="MobiDB-lite"/>
    </source>
</evidence>
<dbReference type="KEGG" id="pma:Pro_0408"/>
<keyword evidence="3" id="KW-1185">Reference proteome</keyword>
<dbReference type="RefSeq" id="WP_011124563.1">
    <property type="nucleotide sequence ID" value="NC_005042.1"/>
</dbReference>
<dbReference type="OrthoDB" id="541541at2"/>
<feature type="region of interest" description="Disordered" evidence="1">
    <location>
        <begin position="60"/>
        <end position="100"/>
    </location>
</feature>
<dbReference type="EnsemblBacteria" id="AAP99454">
    <property type="protein sequence ID" value="AAP99454"/>
    <property type="gene ID" value="Pro_0408"/>
</dbReference>
<evidence type="ECO:0000313" key="3">
    <source>
        <dbReference type="Proteomes" id="UP000001420"/>
    </source>
</evidence>
<proteinExistence type="predicted"/>
<protein>
    <recommendedName>
        <fullName evidence="4">TIGR03894 family protein</fullName>
    </recommendedName>
</protein>
<dbReference type="EMBL" id="AE017126">
    <property type="protein sequence ID" value="AAP99454.1"/>
    <property type="molecule type" value="Genomic_DNA"/>
</dbReference>
<sequence length="100" mass="11064">MVTDKALMKEVTKELWQSVKKLRPDLGKDPRMQLVLKALITIGDLPNPIEAAMVVATCLEMEEDEGSNEGEVKESTNKNDSTSESSSEGRRTVRRRSAAS</sequence>
<evidence type="ECO:0000313" key="2">
    <source>
        <dbReference type="EMBL" id="AAP99454.1"/>
    </source>
</evidence>
<organism evidence="2 3">
    <name type="scientific">Prochlorococcus marinus (strain SARG / CCMP1375 / SS120)</name>
    <dbReference type="NCBI Taxonomy" id="167539"/>
    <lineage>
        <taxon>Bacteria</taxon>
        <taxon>Bacillati</taxon>
        <taxon>Cyanobacteriota</taxon>
        <taxon>Cyanophyceae</taxon>
        <taxon>Synechococcales</taxon>
        <taxon>Prochlorococcaceae</taxon>
        <taxon>Prochlorococcus</taxon>
    </lineage>
</organism>
<dbReference type="HOGENOM" id="CLU_179394_0_0_3"/>
<dbReference type="InterPro" id="IPR023810">
    <property type="entry name" value="CHP03894"/>
</dbReference>
<dbReference type="PATRIC" id="fig|167539.5.peg.417"/>
<name>Q7VDG8_PROMA</name>
<accession>Q7VDG8</accession>
<dbReference type="Proteomes" id="UP000001420">
    <property type="component" value="Chromosome"/>
</dbReference>
<dbReference type="AlphaFoldDB" id="Q7VDG8"/>
<dbReference type="NCBIfam" id="TIGR03894">
    <property type="entry name" value="chp_P_marinus_1"/>
    <property type="match status" value="1"/>
</dbReference>
<reference evidence="2 3" key="1">
    <citation type="journal article" date="2003" name="Proc. Natl. Acad. Sci. U.S.A.">
        <title>Genome sequence of the cyanobacterium Prochlorococcus marinus SS120, a nearly minimal oxyphototrophic genome.</title>
        <authorList>
            <person name="Dufresne A."/>
            <person name="Salanoubat M."/>
            <person name="Partensky F."/>
            <person name="Artiguenave F."/>
            <person name="Axmann I.M."/>
            <person name="Barbe V."/>
            <person name="Duprat S."/>
            <person name="Galperin M.Y."/>
            <person name="Koonin E.V."/>
            <person name="Le Gall F."/>
            <person name="Makarova K.S."/>
            <person name="Ostrowski M."/>
            <person name="Oztas S."/>
            <person name="Robert C."/>
            <person name="Rogozin I.B."/>
            <person name="Scanlan D.J."/>
            <person name="Tandeau de Marsac N."/>
            <person name="Weissenbach J."/>
            <person name="Wincker P."/>
            <person name="Wolf Y.I."/>
            <person name="Hess W.R."/>
        </authorList>
    </citation>
    <scope>NUCLEOTIDE SEQUENCE [LARGE SCALE GENOMIC DNA]</scope>
    <source>
        <strain evidence="3">SARG / CCMP1375 / SS120</strain>
    </source>
</reference>
<gene>
    <name evidence="2" type="ordered locus">Pro_0408</name>
</gene>
<evidence type="ECO:0008006" key="4">
    <source>
        <dbReference type="Google" id="ProtNLM"/>
    </source>
</evidence>
<dbReference type="eggNOG" id="ENOG5034ADA">
    <property type="taxonomic scope" value="Bacteria"/>
</dbReference>